<comment type="similarity">
    <text evidence="9">Belongs to the TrpF family.</text>
</comment>
<evidence type="ECO:0000256" key="4">
    <source>
        <dbReference type="ARBA" id="ARBA00022272"/>
    </source>
</evidence>
<dbReference type="EMBL" id="VTOY01000008">
    <property type="protein sequence ID" value="TYZ21653.1"/>
    <property type="molecule type" value="Genomic_DNA"/>
</dbReference>
<dbReference type="EC" id="5.3.1.24" evidence="3 9"/>
<comment type="catalytic activity">
    <reaction evidence="1 9">
        <text>N-(5-phospho-beta-D-ribosyl)anthranilate = 1-(2-carboxyphenylamino)-1-deoxy-D-ribulose 5-phosphate</text>
        <dbReference type="Rhea" id="RHEA:21540"/>
        <dbReference type="ChEBI" id="CHEBI:18277"/>
        <dbReference type="ChEBI" id="CHEBI:58613"/>
        <dbReference type="EC" id="5.3.1.24"/>
    </reaction>
</comment>
<comment type="caution">
    <text evidence="11">The sequence shown here is derived from an EMBL/GenBank/DDBJ whole genome shotgun (WGS) entry which is preliminary data.</text>
</comment>
<dbReference type="AlphaFoldDB" id="A0A5D6VZV1"/>
<dbReference type="PANTHER" id="PTHR42894">
    <property type="entry name" value="N-(5'-PHOSPHORIBOSYL)ANTHRANILATE ISOMERASE"/>
    <property type="match status" value="1"/>
</dbReference>
<dbReference type="PANTHER" id="PTHR42894:SF1">
    <property type="entry name" value="N-(5'-PHOSPHORIBOSYL)ANTHRANILATE ISOMERASE"/>
    <property type="match status" value="1"/>
</dbReference>
<dbReference type="InterPro" id="IPR011060">
    <property type="entry name" value="RibuloseP-bd_barrel"/>
</dbReference>
<comment type="pathway">
    <text evidence="2 9">Amino-acid biosynthesis; L-tryptophan biosynthesis; L-tryptophan from chorismate: step 3/5.</text>
</comment>
<evidence type="ECO:0000313" key="12">
    <source>
        <dbReference type="Proteomes" id="UP000323646"/>
    </source>
</evidence>
<dbReference type="Proteomes" id="UP000323646">
    <property type="component" value="Unassembled WGS sequence"/>
</dbReference>
<evidence type="ECO:0000256" key="8">
    <source>
        <dbReference type="ARBA" id="ARBA00023235"/>
    </source>
</evidence>
<evidence type="ECO:0000256" key="9">
    <source>
        <dbReference type="HAMAP-Rule" id="MF_00135"/>
    </source>
</evidence>
<dbReference type="HAMAP" id="MF_00135">
    <property type="entry name" value="PRAI"/>
    <property type="match status" value="1"/>
</dbReference>
<evidence type="ECO:0000256" key="7">
    <source>
        <dbReference type="ARBA" id="ARBA00023141"/>
    </source>
</evidence>
<dbReference type="GO" id="GO:0000162">
    <property type="term" value="P:L-tryptophan biosynthetic process"/>
    <property type="evidence" value="ECO:0007669"/>
    <property type="project" value="UniProtKB-UniRule"/>
</dbReference>
<dbReference type="InterPro" id="IPR001240">
    <property type="entry name" value="PRAI_dom"/>
</dbReference>
<protein>
    <recommendedName>
        <fullName evidence="4 9">N-(5'-phosphoribosyl)anthranilate isomerase</fullName>
        <shortName evidence="9">PRAI</shortName>
        <ecNumber evidence="3 9">5.3.1.24</ecNumber>
    </recommendedName>
</protein>
<dbReference type="RefSeq" id="WP_149171785.1">
    <property type="nucleotide sequence ID" value="NZ_VTOY01000008.1"/>
</dbReference>
<dbReference type="InterPro" id="IPR044643">
    <property type="entry name" value="TrpF_fam"/>
</dbReference>
<keyword evidence="6 9" id="KW-0822">Tryptophan biosynthesis</keyword>
<keyword evidence="5 9" id="KW-0028">Amino-acid biosynthesis</keyword>
<evidence type="ECO:0000256" key="6">
    <source>
        <dbReference type="ARBA" id="ARBA00022822"/>
    </source>
</evidence>
<dbReference type="UniPathway" id="UPA00035">
    <property type="reaction ID" value="UER00042"/>
</dbReference>
<evidence type="ECO:0000256" key="2">
    <source>
        <dbReference type="ARBA" id="ARBA00004664"/>
    </source>
</evidence>
<dbReference type="CDD" id="cd00405">
    <property type="entry name" value="PRAI"/>
    <property type="match status" value="1"/>
</dbReference>
<evidence type="ECO:0000256" key="3">
    <source>
        <dbReference type="ARBA" id="ARBA00012572"/>
    </source>
</evidence>
<keyword evidence="12" id="KW-1185">Reference proteome</keyword>
<evidence type="ECO:0000256" key="1">
    <source>
        <dbReference type="ARBA" id="ARBA00001164"/>
    </source>
</evidence>
<gene>
    <name evidence="9" type="primary">trpF</name>
    <name evidence="11" type="ORF">FZ040_09640</name>
</gene>
<organism evidence="11 12">
    <name type="scientific">Selenomonas ruminis</name>
    <dbReference type="NCBI Taxonomy" id="2593411"/>
    <lineage>
        <taxon>Bacteria</taxon>
        <taxon>Bacillati</taxon>
        <taxon>Bacillota</taxon>
        <taxon>Negativicutes</taxon>
        <taxon>Selenomonadales</taxon>
        <taxon>Selenomonadaceae</taxon>
        <taxon>Selenomonas</taxon>
    </lineage>
</organism>
<dbReference type="Pfam" id="PF00697">
    <property type="entry name" value="PRAI"/>
    <property type="match status" value="1"/>
</dbReference>
<evidence type="ECO:0000259" key="10">
    <source>
        <dbReference type="Pfam" id="PF00697"/>
    </source>
</evidence>
<dbReference type="GO" id="GO:0004640">
    <property type="term" value="F:phosphoribosylanthranilate isomerase activity"/>
    <property type="evidence" value="ECO:0007669"/>
    <property type="project" value="UniProtKB-UniRule"/>
</dbReference>
<dbReference type="InterPro" id="IPR013785">
    <property type="entry name" value="Aldolase_TIM"/>
</dbReference>
<name>A0A5D6VZV1_9FIRM</name>
<proteinExistence type="inferred from homology"/>
<dbReference type="SUPFAM" id="SSF51366">
    <property type="entry name" value="Ribulose-phoshate binding barrel"/>
    <property type="match status" value="1"/>
</dbReference>
<reference evidence="11 12" key="1">
    <citation type="submission" date="2019-08" db="EMBL/GenBank/DDBJ databases">
        <title>Selenomonas sp. mPRGC5 and Selenomonas sp. mPRGC8 isolated from ruminal fluid of dairy goat (Capra hircus).</title>
        <authorList>
            <person name="Poothong S."/>
            <person name="Nuengjamnong C."/>
            <person name="Tanasupawat S."/>
        </authorList>
    </citation>
    <scope>NUCLEOTIDE SEQUENCE [LARGE SCALE GENOMIC DNA]</scope>
    <source>
        <strain evidence="12">mPRGC5</strain>
    </source>
</reference>
<keyword evidence="8 9" id="KW-0413">Isomerase</keyword>
<evidence type="ECO:0000313" key="11">
    <source>
        <dbReference type="EMBL" id="TYZ21653.1"/>
    </source>
</evidence>
<sequence>MKVKICGMKSLLTAKVAEEAGADFIGFIFWPESHRYIEPEHAAVISSQLQHSWKTGVFVDEDIEKVNEIVRQVHLDFVQLHGHENAAYARKVQCSVIKAFRYGDNFSAEAANEYPAEFILIDAFRPGKLGGTGESFDWRSAAEEIAKVEKPVLIAGGINIDNLQTVLRTFHPYGVDVSGSLEVDEEKSISKIQAFMRRARSLPRGRKRQ</sequence>
<evidence type="ECO:0000256" key="5">
    <source>
        <dbReference type="ARBA" id="ARBA00022605"/>
    </source>
</evidence>
<accession>A0A5D6VZV1</accession>
<dbReference type="Gene3D" id="3.20.20.70">
    <property type="entry name" value="Aldolase class I"/>
    <property type="match status" value="1"/>
</dbReference>
<keyword evidence="7 9" id="KW-0057">Aromatic amino acid biosynthesis</keyword>
<feature type="domain" description="N-(5'phosphoribosyl) anthranilate isomerase (PRAI)" evidence="10">
    <location>
        <begin position="3"/>
        <end position="196"/>
    </location>
</feature>
<dbReference type="OrthoDB" id="9786954at2"/>